<dbReference type="CDD" id="cd24076">
    <property type="entry name" value="ASKHA_ATPase_ROK_BsXylR-like"/>
    <property type="match status" value="1"/>
</dbReference>
<comment type="caution">
    <text evidence="4">The sequence shown here is derived from an EMBL/GenBank/DDBJ whole genome shotgun (WGS) entry which is preliminary data.</text>
</comment>
<dbReference type="GO" id="GO:0042732">
    <property type="term" value="P:D-xylose metabolic process"/>
    <property type="evidence" value="ECO:0007669"/>
    <property type="project" value="UniProtKB-KW"/>
</dbReference>
<comment type="similarity">
    <text evidence="2">Belongs to the ROK (NagC/XylR) family.</text>
</comment>
<dbReference type="EMBL" id="SIRE01000006">
    <property type="protein sequence ID" value="TBL79937.1"/>
    <property type="molecule type" value="Genomic_DNA"/>
</dbReference>
<evidence type="ECO:0000256" key="3">
    <source>
        <dbReference type="ARBA" id="ARBA00022629"/>
    </source>
</evidence>
<reference evidence="4 5" key="1">
    <citation type="submission" date="2019-02" db="EMBL/GenBank/DDBJ databases">
        <title>Paenibacillus sp. nov., isolated from surface-sterilized tissue of Thalictrum simplex L.</title>
        <authorList>
            <person name="Tuo L."/>
        </authorList>
    </citation>
    <scope>NUCLEOTIDE SEQUENCE [LARGE SCALE GENOMIC DNA]</scope>
    <source>
        <strain evidence="4 5">N2SHLJ1</strain>
    </source>
</reference>
<dbReference type="SUPFAM" id="SSF46785">
    <property type="entry name" value="Winged helix' DNA-binding domain"/>
    <property type="match status" value="1"/>
</dbReference>
<dbReference type="AlphaFoldDB" id="A0A4Q9DSR6"/>
<gene>
    <name evidence="4" type="ORF">EYB31_10130</name>
</gene>
<proteinExistence type="inferred from homology"/>
<dbReference type="InterPro" id="IPR000600">
    <property type="entry name" value="ROK"/>
</dbReference>
<dbReference type="InterPro" id="IPR036388">
    <property type="entry name" value="WH-like_DNA-bd_sf"/>
</dbReference>
<dbReference type="PANTHER" id="PTHR18964:SF149">
    <property type="entry name" value="BIFUNCTIONAL UDP-N-ACETYLGLUCOSAMINE 2-EPIMERASE_N-ACETYLMANNOSAMINE KINASE"/>
    <property type="match status" value="1"/>
</dbReference>
<dbReference type="Gene3D" id="3.30.420.40">
    <property type="match status" value="2"/>
</dbReference>
<dbReference type="Gene3D" id="1.10.10.10">
    <property type="entry name" value="Winged helix-like DNA-binding domain superfamily/Winged helix DNA-binding domain"/>
    <property type="match status" value="1"/>
</dbReference>
<dbReference type="RefSeq" id="WP_131013183.1">
    <property type="nucleotide sequence ID" value="NZ_SIRE01000006.1"/>
</dbReference>
<dbReference type="InterPro" id="IPR049874">
    <property type="entry name" value="ROK_cs"/>
</dbReference>
<dbReference type="OrthoDB" id="9796533at2"/>
<dbReference type="SUPFAM" id="SSF53067">
    <property type="entry name" value="Actin-like ATPase domain"/>
    <property type="match status" value="1"/>
</dbReference>
<dbReference type="PROSITE" id="PS01125">
    <property type="entry name" value="ROK"/>
    <property type="match status" value="1"/>
</dbReference>
<protein>
    <submittedName>
        <fullName evidence="4">ROK family transcriptional regulator</fullName>
    </submittedName>
</protein>
<sequence>MKKTGDLNLVKRMNKAIVLEYIQQHAPVSRATIASKTGLTKATVSTLVSEWIDSHMVYEIGTGESSGGRKPVMLLFHAKAGFVIGIDLGVNYIHALLTDLDGEAACEHNMTHANASVASVLEDVKACIRELLRQAPASPYGVVGIGIGIPGISDDHGNVLFAPNLGWENVPLQQEIEKEFGIPVVIENEANAGAVGEKRYGAGQDAAHLIYVSLGSGIGTGIIIKDELYRGATGFSGEIGHQSIDLNGPQCRCGNYGCWELYASEQALLESAKSSLGRSAADVDSLLQEAAQIGSAEISGLFAQLGRHLGIGLVNIVNSFNPELIIIGGRLTAAAEWLDEPIRQTMEQRLLPYPRKPLEVQFSALDSRSTVLGASTLAAGNFFGKLKS</sequence>
<dbReference type="Pfam" id="PF00480">
    <property type="entry name" value="ROK"/>
    <property type="match status" value="1"/>
</dbReference>
<dbReference type="PANTHER" id="PTHR18964">
    <property type="entry name" value="ROK (REPRESSOR, ORF, KINASE) FAMILY"/>
    <property type="match status" value="1"/>
</dbReference>
<dbReference type="Proteomes" id="UP000293142">
    <property type="component" value="Unassembled WGS sequence"/>
</dbReference>
<comment type="function">
    <text evidence="1">Transcriptional repressor of xylose-utilizing enzymes.</text>
</comment>
<evidence type="ECO:0000313" key="4">
    <source>
        <dbReference type="EMBL" id="TBL79937.1"/>
    </source>
</evidence>
<name>A0A4Q9DSR6_9BACL</name>
<organism evidence="4 5">
    <name type="scientific">Paenibacillus thalictri</name>
    <dbReference type="NCBI Taxonomy" id="2527873"/>
    <lineage>
        <taxon>Bacteria</taxon>
        <taxon>Bacillati</taxon>
        <taxon>Bacillota</taxon>
        <taxon>Bacilli</taxon>
        <taxon>Bacillales</taxon>
        <taxon>Paenibacillaceae</taxon>
        <taxon>Paenibacillus</taxon>
    </lineage>
</organism>
<dbReference type="InterPro" id="IPR043129">
    <property type="entry name" value="ATPase_NBD"/>
</dbReference>
<evidence type="ECO:0000256" key="2">
    <source>
        <dbReference type="ARBA" id="ARBA00006479"/>
    </source>
</evidence>
<dbReference type="InterPro" id="IPR036390">
    <property type="entry name" value="WH_DNA-bd_sf"/>
</dbReference>
<keyword evidence="5" id="KW-1185">Reference proteome</keyword>
<evidence type="ECO:0000256" key="1">
    <source>
        <dbReference type="ARBA" id="ARBA00002486"/>
    </source>
</evidence>
<keyword evidence="3" id="KW-0119">Carbohydrate metabolism</keyword>
<accession>A0A4Q9DSR6</accession>
<evidence type="ECO:0000313" key="5">
    <source>
        <dbReference type="Proteomes" id="UP000293142"/>
    </source>
</evidence>
<keyword evidence="3" id="KW-0859">Xylose metabolism</keyword>